<feature type="region of interest" description="Disordered" evidence="1">
    <location>
        <begin position="540"/>
        <end position="560"/>
    </location>
</feature>
<sequence length="560" mass="61703">MRRRWVLVAVVAIAVIASAGLVATAQSDAENDTDYTLSELQQDGTSYSNSPDSVRLSGSEMYWLVHWPAGISGNPGDPSDDYWRYLSPDTVVDRNSVWLRSINTDSAKDLTVTVATYDVGEREVVDRETNTTTTEQYAKNVTTKEHNVTINRGWAMEEIPLGQSDGRDQVAVWVETDQGNPSDELRWTFEHESVATTQELPFSSWGGLLRWSMVIFMLPLGVGGVVSLAGSKKLIDRAGKGIGWGYGVWTAIFALVGAMIVASFWGNIASLVVDYPWVMVLYILLFLFALMVETFEQHTKTVRFEQDELARATTPADEEGVDVLGSRERTLTVIDRPDEPMMVASDGLLAFLSRVATGSAAKLRTVDPGHDDADIHGETDSWKDPLRCQAAVKEGNVDMRAYVHPLSQSVVDYKPEGWEFSLPELKDREDYGQLATRVGATLVGAYIASQLFAGFGAAAVFVLGVGWIGLRPREAYARVWAAPAHYRSARATALHLAEETDNAETIEQEREQRIRSEITTEKEKMDAVDKRDGTLVDEMFSIDEDEDDLPGSGGVPGGDD</sequence>
<feature type="compositionally biased region" description="Gly residues" evidence="1">
    <location>
        <begin position="551"/>
        <end position="560"/>
    </location>
</feature>
<dbReference type="EMBL" id="AOJD01000032">
    <property type="protein sequence ID" value="ELZ38887.1"/>
    <property type="molecule type" value="Genomic_DNA"/>
</dbReference>
<organism evidence="3 4">
    <name type="scientific">Halorubrum tebenquichense DSM 14210</name>
    <dbReference type="NCBI Taxonomy" id="1227485"/>
    <lineage>
        <taxon>Archaea</taxon>
        <taxon>Methanobacteriati</taxon>
        <taxon>Methanobacteriota</taxon>
        <taxon>Stenosarchaea group</taxon>
        <taxon>Halobacteria</taxon>
        <taxon>Halobacteriales</taxon>
        <taxon>Haloferacaceae</taxon>
        <taxon>Halorubrum</taxon>
    </lineage>
</organism>
<evidence type="ECO:0000256" key="1">
    <source>
        <dbReference type="SAM" id="MobiDB-lite"/>
    </source>
</evidence>
<reference evidence="3 4" key="1">
    <citation type="journal article" date="2014" name="PLoS Genet.">
        <title>Phylogenetically driven sequencing of extremely halophilic archaea reveals strategies for static and dynamic osmo-response.</title>
        <authorList>
            <person name="Becker E.A."/>
            <person name="Seitzer P.M."/>
            <person name="Tritt A."/>
            <person name="Larsen D."/>
            <person name="Krusor M."/>
            <person name="Yao A.I."/>
            <person name="Wu D."/>
            <person name="Madern D."/>
            <person name="Eisen J.A."/>
            <person name="Darling A.E."/>
            <person name="Facciotti M.T."/>
        </authorList>
    </citation>
    <scope>NUCLEOTIDE SEQUENCE [LARGE SCALE GENOMIC DNA]</scope>
    <source>
        <strain evidence="3 4">DSM 14210</strain>
    </source>
</reference>
<dbReference type="OrthoDB" id="329050at2157"/>
<evidence type="ECO:0000256" key="2">
    <source>
        <dbReference type="SAM" id="Phobius"/>
    </source>
</evidence>
<accession>M0DW01</accession>
<dbReference type="Proteomes" id="UP000011523">
    <property type="component" value="Unassembled WGS sequence"/>
</dbReference>
<gene>
    <name evidence="3" type="ORF">C472_05723</name>
</gene>
<keyword evidence="2" id="KW-0472">Membrane</keyword>
<keyword evidence="2" id="KW-0812">Transmembrane</keyword>
<feature type="transmembrane region" description="Helical" evidence="2">
    <location>
        <begin position="242"/>
        <end position="265"/>
    </location>
</feature>
<protein>
    <submittedName>
        <fullName evidence="3">Uncharacterized protein</fullName>
    </submittedName>
</protein>
<name>M0DW01_9EURY</name>
<proteinExistence type="predicted"/>
<feature type="transmembrane region" description="Helical" evidence="2">
    <location>
        <begin position="451"/>
        <end position="470"/>
    </location>
</feature>
<keyword evidence="2" id="KW-1133">Transmembrane helix</keyword>
<comment type="caution">
    <text evidence="3">The sequence shown here is derived from an EMBL/GenBank/DDBJ whole genome shotgun (WGS) entry which is preliminary data.</text>
</comment>
<dbReference type="AlphaFoldDB" id="M0DW01"/>
<dbReference type="PATRIC" id="fig|1227485.3.peg.1102"/>
<keyword evidence="4" id="KW-1185">Reference proteome</keyword>
<feature type="transmembrane region" description="Helical" evidence="2">
    <location>
        <begin position="277"/>
        <end position="295"/>
    </location>
</feature>
<evidence type="ECO:0000313" key="3">
    <source>
        <dbReference type="EMBL" id="ELZ38887.1"/>
    </source>
</evidence>
<evidence type="ECO:0000313" key="4">
    <source>
        <dbReference type="Proteomes" id="UP000011523"/>
    </source>
</evidence>
<feature type="transmembrane region" description="Helical" evidence="2">
    <location>
        <begin position="208"/>
        <end position="230"/>
    </location>
</feature>
<feature type="compositionally biased region" description="Acidic residues" evidence="1">
    <location>
        <begin position="540"/>
        <end position="549"/>
    </location>
</feature>